<name>A0ABR1LPM0_9PEZI</name>
<sequence length="445" mass="47944">MASALFKPPRRPALRQLVGKTPAFRQWLSKQAGPKKKWEDQFRSQLERSALFDDLIVKIRAGKYRLQGRWNFDNAPHHQHLRTVQNYMLPYLKQMSECAQEAPWDVCSAAQAAVIRLLEKEQGIVYPHQLHNIIKAMKDVSNASARAQQQENLASESSLQQHAEDHTAAESSAADSARPKSRGKRLLHANLSAGKLSDGNQGLTYVRPTWVTKPQPSLSSSSKATTPERSNDQASAADTTTSESTTPKSTVDPTTQTEFLSEAPKPVADIDAPASVPQQSSLDQAAQTEPLSEAPKPTADIDASTSVLQQSSVDQAAAQTEPLSEAPKPAADADAFASISQESSVDQDAQTKPPSEAPKPAADVDDSTSVLQQSSVDQVAAQTEPLSEVPEPAADVNASASVPQESSVDQAAQTEPISEAHKPVALPALTDLAKEDYGPLFKKRL</sequence>
<accession>A0ABR1LPM0</accession>
<proteinExistence type="predicted"/>
<dbReference type="EMBL" id="JBBPDW010000035">
    <property type="protein sequence ID" value="KAK7536659.1"/>
    <property type="molecule type" value="Genomic_DNA"/>
</dbReference>
<feature type="region of interest" description="Disordered" evidence="1">
    <location>
        <begin position="144"/>
        <end position="183"/>
    </location>
</feature>
<feature type="compositionally biased region" description="Polar residues" evidence="1">
    <location>
        <begin position="398"/>
        <end position="416"/>
    </location>
</feature>
<feature type="compositionally biased region" description="Polar residues" evidence="1">
    <location>
        <begin position="276"/>
        <end position="290"/>
    </location>
</feature>
<feature type="region of interest" description="Disordered" evidence="1">
    <location>
        <begin position="207"/>
        <end position="422"/>
    </location>
</feature>
<feature type="compositionally biased region" description="Polar residues" evidence="1">
    <location>
        <begin position="212"/>
        <end position="228"/>
    </location>
</feature>
<feature type="compositionally biased region" description="Polar residues" evidence="1">
    <location>
        <begin position="338"/>
        <end position="353"/>
    </location>
</feature>
<gene>
    <name evidence="2" type="ORF">IWX46DRAFT_643509</name>
</gene>
<reference evidence="2 3" key="1">
    <citation type="submission" date="2024-04" db="EMBL/GenBank/DDBJ databases">
        <title>Phyllosticta paracitricarpa is synonymous to the EU quarantine fungus P. citricarpa based on phylogenomic analyses.</title>
        <authorList>
            <consortium name="Lawrence Berkeley National Laboratory"/>
            <person name="Van Ingen-Buijs V.A."/>
            <person name="Van Westerhoven A.C."/>
            <person name="Haridas S."/>
            <person name="Skiadas P."/>
            <person name="Martin F."/>
            <person name="Groenewald J.Z."/>
            <person name="Crous P.W."/>
            <person name="Seidl M.F."/>
        </authorList>
    </citation>
    <scope>NUCLEOTIDE SEQUENCE [LARGE SCALE GENOMIC DNA]</scope>
    <source>
        <strain evidence="2 3">CBS 122670</strain>
    </source>
</reference>
<keyword evidence="3" id="KW-1185">Reference proteome</keyword>
<dbReference type="Proteomes" id="UP001365128">
    <property type="component" value="Unassembled WGS sequence"/>
</dbReference>
<feature type="compositionally biased region" description="Low complexity" evidence="1">
    <location>
        <begin position="326"/>
        <end position="337"/>
    </location>
</feature>
<feature type="compositionally biased region" description="Polar residues" evidence="1">
    <location>
        <begin position="303"/>
        <end position="322"/>
    </location>
</feature>
<protein>
    <submittedName>
        <fullName evidence="2">Uncharacterized protein</fullName>
    </submittedName>
</protein>
<feature type="compositionally biased region" description="Polar residues" evidence="1">
    <location>
        <begin position="144"/>
        <end position="161"/>
    </location>
</feature>
<evidence type="ECO:0000256" key="1">
    <source>
        <dbReference type="SAM" id="MobiDB-lite"/>
    </source>
</evidence>
<feature type="compositionally biased region" description="Low complexity" evidence="1">
    <location>
        <begin position="234"/>
        <end position="250"/>
    </location>
</feature>
<comment type="caution">
    <text evidence="2">The sequence shown here is derived from an EMBL/GenBank/DDBJ whole genome shotgun (WGS) entry which is preliminary data.</text>
</comment>
<evidence type="ECO:0000313" key="2">
    <source>
        <dbReference type="EMBL" id="KAK7536659.1"/>
    </source>
</evidence>
<organism evidence="2 3">
    <name type="scientific">Phyllosticta citricarpa</name>
    <dbReference type="NCBI Taxonomy" id="55181"/>
    <lineage>
        <taxon>Eukaryota</taxon>
        <taxon>Fungi</taxon>
        <taxon>Dikarya</taxon>
        <taxon>Ascomycota</taxon>
        <taxon>Pezizomycotina</taxon>
        <taxon>Dothideomycetes</taxon>
        <taxon>Dothideomycetes incertae sedis</taxon>
        <taxon>Botryosphaeriales</taxon>
        <taxon>Phyllostictaceae</taxon>
        <taxon>Phyllosticta</taxon>
    </lineage>
</organism>
<feature type="compositionally biased region" description="Polar residues" evidence="1">
    <location>
        <begin position="367"/>
        <end position="385"/>
    </location>
</feature>
<evidence type="ECO:0000313" key="3">
    <source>
        <dbReference type="Proteomes" id="UP001365128"/>
    </source>
</evidence>